<evidence type="ECO:0000256" key="4">
    <source>
        <dbReference type="ARBA" id="ARBA00017858"/>
    </source>
</evidence>
<evidence type="ECO:0000256" key="12">
    <source>
        <dbReference type="ARBA" id="ARBA00049954"/>
    </source>
</evidence>
<dbReference type="InterPro" id="IPR006204">
    <property type="entry name" value="GHMP_kinase_N_dom"/>
</dbReference>
<dbReference type="InterPro" id="IPR014721">
    <property type="entry name" value="Ribsml_uS5_D2-typ_fold_subgr"/>
</dbReference>
<evidence type="ECO:0000256" key="8">
    <source>
        <dbReference type="ARBA" id="ARBA00022741"/>
    </source>
</evidence>
<evidence type="ECO:0000256" key="5">
    <source>
        <dbReference type="ARBA" id="ARBA00022605"/>
    </source>
</evidence>
<evidence type="ECO:0000256" key="11">
    <source>
        <dbReference type="ARBA" id="ARBA00049375"/>
    </source>
</evidence>
<reference evidence="16" key="1">
    <citation type="submission" date="2019-12" db="EMBL/GenBank/DDBJ databases">
        <authorList>
            <person name="zhang j."/>
            <person name="sun C.M."/>
        </authorList>
    </citation>
    <scope>NUCLEOTIDE SEQUENCE</scope>
    <source>
        <strain evidence="16">NS-1</strain>
    </source>
</reference>
<dbReference type="HAMAP" id="MF_00384">
    <property type="entry name" value="Homoser_kinase"/>
    <property type="match status" value="1"/>
</dbReference>
<dbReference type="InterPro" id="IPR013750">
    <property type="entry name" value="GHMP_kinase_C_dom"/>
</dbReference>
<protein>
    <recommendedName>
        <fullName evidence="4 13">Homoserine kinase</fullName>
        <shortName evidence="13">HK</shortName>
        <shortName evidence="13">HSK</shortName>
        <ecNumber evidence="3 13">2.7.1.39</ecNumber>
    </recommendedName>
</protein>
<keyword evidence="8 13" id="KW-0547">Nucleotide-binding</keyword>
<dbReference type="GO" id="GO:0005524">
    <property type="term" value="F:ATP binding"/>
    <property type="evidence" value="ECO:0007669"/>
    <property type="project" value="UniProtKB-UniRule"/>
</dbReference>
<evidence type="ECO:0000256" key="10">
    <source>
        <dbReference type="ARBA" id="ARBA00022840"/>
    </source>
</evidence>
<evidence type="ECO:0000256" key="7">
    <source>
        <dbReference type="ARBA" id="ARBA00022697"/>
    </source>
</evidence>
<evidence type="ECO:0000256" key="6">
    <source>
        <dbReference type="ARBA" id="ARBA00022679"/>
    </source>
</evidence>
<dbReference type="EC" id="2.7.1.39" evidence="3 13"/>
<dbReference type="GO" id="GO:0009088">
    <property type="term" value="P:threonine biosynthetic process"/>
    <property type="evidence" value="ECO:0007669"/>
    <property type="project" value="UniProtKB-UniRule"/>
</dbReference>
<feature type="domain" description="GHMP kinase C-terminal" evidence="15">
    <location>
        <begin position="205"/>
        <end position="277"/>
    </location>
</feature>
<keyword evidence="6 13" id="KW-0808">Transferase</keyword>
<dbReference type="PANTHER" id="PTHR20861:SF1">
    <property type="entry name" value="HOMOSERINE KINASE"/>
    <property type="match status" value="1"/>
</dbReference>
<proteinExistence type="inferred from homology"/>
<keyword evidence="9 13" id="KW-0418">Kinase</keyword>
<sequence length="304" mass="33704">MLKLKVPATSANLGPGFDTLGLAMKVYNTFIFSEIDRGIDLIIRDKSTGEIFEIPQEDNLLYQAMKFLFNKRGKEFTGLKIIEEINIPFARGMGSSATAVTAGLVAANILMGKPYTEQEIIDFSVEIEGHPDNVLPALKGGFVINVMGDNGLVYKKMTVSNNLKIVMIIPDFQLKTEDLRSVLPDKIQYRDAIFNQSRTALLTACFYDNDWSKLRSAMEDRLHQDYRADLIPGFHKLLKIAYQSGALGVALSGAGPSLLAFCKQDEELIGQNMAAEFAEFNINSTYIITEVDNKGIQVEKTGVK</sequence>
<dbReference type="SUPFAM" id="SSF55060">
    <property type="entry name" value="GHMP Kinase, C-terminal domain"/>
    <property type="match status" value="1"/>
</dbReference>
<dbReference type="PROSITE" id="PS00627">
    <property type="entry name" value="GHMP_KINASES_ATP"/>
    <property type="match status" value="1"/>
</dbReference>
<dbReference type="GO" id="GO:0004413">
    <property type="term" value="F:homoserine kinase activity"/>
    <property type="evidence" value="ECO:0007669"/>
    <property type="project" value="UniProtKB-UniRule"/>
</dbReference>
<dbReference type="Proteomes" id="UP000665020">
    <property type="component" value="Chromosome"/>
</dbReference>
<gene>
    <name evidence="13" type="primary">thrB</name>
    <name evidence="16" type="ORF">GM661_10625</name>
</gene>
<feature type="binding site" evidence="13">
    <location>
        <begin position="88"/>
        <end position="98"/>
    </location>
    <ligand>
        <name>ATP</name>
        <dbReference type="ChEBI" id="CHEBI:30616"/>
    </ligand>
</feature>
<organism evidence="16 17">
    <name type="scientific">Iocasia fonsfrigidae</name>
    <dbReference type="NCBI Taxonomy" id="2682810"/>
    <lineage>
        <taxon>Bacteria</taxon>
        <taxon>Bacillati</taxon>
        <taxon>Bacillota</taxon>
        <taxon>Clostridia</taxon>
        <taxon>Halanaerobiales</taxon>
        <taxon>Halanaerobiaceae</taxon>
        <taxon>Iocasia</taxon>
    </lineage>
</organism>
<dbReference type="PRINTS" id="PR00958">
    <property type="entry name" value="HOMSERKINASE"/>
</dbReference>
<dbReference type="NCBIfam" id="NF002288">
    <property type="entry name" value="PRK01212.1-4"/>
    <property type="match status" value="1"/>
</dbReference>
<comment type="subcellular location">
    <subcellularLocation>
        <location evidence="13">Cytoplasm</location>
    </subcellularLocation>
</comment>
<keyword evidence="10 13" id="KW-0067">ATP-binding</keyword>
<dbReference type="RefSeq" id="WP_230866828.1">
    <property type="nucleotide sequence ID" value="NZ_CP046640.1"/>
</dbReference>
<evidence type="ECO:0000259" key="14">
    <source>
        <dbReference type="Pfam" id="PF00288"/>
    </source>
</evidence>
<dbReference type="Pfam" id="PF00288">
    <property type="entry name" value="GHMP_kinases_N"/>
    <property type="match status" value="1"/>
</dbReference>
<dbReference type="EMBL" id="CP046640">
    <property type="protein sequence ID" value="QTL98391.1"/>
    <property type="molecule type" value="Genomic_DNA"/>
</dbReference>
<dbReference type="InterPro" id="IPR006203">
    <property type="entry name" value="GHMP_knse_ATP-bd_CS"/>
</dbReference>
<comment type="pathway">
    <text evidence="1 13">Amino-acid biosynthesis; L-threonine biosynthesis; L-threonine from L-aspartate: step 4/5.</text>
</comment>
<keyword evidence="5 13" id="KW-0028">Amino-acid biosynthesis</keyword>
<evidence type="ECO:0000313" key="16">
    <source>
        <dbReference type="EMBL" id="QTL98391.1"/>
    </source>
</evidence>
<dbReference type="InterPro" id="IPR020568">
    <property type="entry name" value="Ribosomal_Su5_D2-typ_SF"/>
</dbReference>
<dbReference type="Pfam" id="PF08544">
    <property type="entry name" value="GHMP_kinases_C"/>
    <property type="match status" value="1"/>
</dbReference>
<comment type="similarity">
    <text evidence="2 13">Belongs to the GHMP kinase family. Homoserine kinase subfamily.</text>
</comment>
<keyword evidence="13" id="KW-0963">Cytoplasm</keyword>
<dbReference type="AlphaFoldDB" id="A0A8A7KAA2"/>
<name>A0A8A7KAA2_9FIRM</name>
<dbReference type="GO" id="GO:0005737">
    <property type="term" value="C:cytoplasm"/>
    <property type="evidence" value="ECO:0007669"/>
    <property type="project" value="UniProtKB-SubCell"/>
</dbReference>
<evidence type="ECO:0000256" key="2">
    <source>
        <dbReference type="ARBA" id="ARBA00007370"/>
    </source>
</evidence>
<keyword evidence="7 13" id="KW-0791">Threonine biosynthesis</keyword>
<dbReference type="NCBIfam" id="TIGR00191">
    <property type="entry name" value="thrB"/>
    <property type="match status" value="1"/>
</dbReference>
<evidence type="ECO:0000313" key="17">
    <source>
        <dbReference type="Proteomes" id="UP000665020"/>
    </source>
</evidence>
<accession>A0A8A7KAA2</accession>
<evidence type="ECO:0000256" key="9">
    <source>
        <dbReference type="ARBA" id="ARBA00022777"/>
    </source>
</evidence>
<dbReference type="Gene3D" id="3.30.70.890">
    <property type="entry name" value="GHMP kinase, C-terminal domain"/>
    <property type="match status" value="1"/>
</dbReference>
<comment type="catalytic activity">
    <reaction evidence="11 13">
        <text>L-homoserine + ATP = O-phospho-L-homoserine + ADP + H(+)</text>
        <dbReference type="Rhea" id="RHEA:13985"/>
        <dbReference type="ChEBI" id="CHEBI:15378"/>
        <dbReference type="ChEBI" id="CHEBI:30616"/>
        <dbReference type="ChEBI" id="CHEBI:57476"/>
        <dbReference type="ChEBI" id="CHEBI:57590"/>
        <dbReference type="ChEBI" id="CHEBI:456216"/>
        <dbReference type="EC" id="2.7.1.39"/>
    </reaction>
</comment>
<feature type="domain" description="GHMP kinase N-terminal" evidence="14">
    <location>
        <begin position="59"/>
        <end position="141"/>
    </location>
</feature>
<dbReference type="UniPathway" id="UPA00050">
    <property type="reaction ID" value="UER00064"/>
</dbReference>
<evidence type="ECO:0000256" key="3">
    <source>
        <dbReference type="ARBA" id="ARBA00012078"/>
    </source>
</evidence>
<dbReference type="InterPro" id="IPR036554">
    <property type="entry name" value="GHMP_kinase_C_sf"/>
</dbReference>
<dbReference type="KEGG" id="ifn:GM661_10625"/>
<dbReference type="InterPro" id="IPR000870">
    <property type="entry name" value="Homoserine_kinase"/>
</dbReference>
<dbReference type="SUPFAM" id="SSF54211">
    <property type="entry name" value="Ribosomal protein S5 domain 2-like"/>
    <property type="match status" value="1"/>
</dbReference>
<dbReference type="Gene3D" id="3.30.230.10">
    <property type="match status" value="1"/>
</dbReference>
<evidence type="ECO:0000256" key="13">
    <source>
        <dbReference type="HAMAP-Rule" id="MF_00384"/>
    </source>
</evidence>
<comment type="function">
    <text evidence="12 13">Catalyzes the ATP-dependent phosphorylation of L-homoserine to L-homoserine phosphate.</text>
</comment>
<dbReference type="PANTHER" id="PTHR20861">
    <property type="entry name" value="HOMOSERINE/4-DIPHOSPHOCYTIDYL-2-C-METHYL-D-ERYTHRITOL KINASE"/>
    <property type="match status" value="1"/>
</dbReference>
<evidence type="ECO:0000259" key="15">
    <source>
        <dbReference type="Pfam" id="PF08544"/>
    </source>
</evidence>
<keyword evidence="17" id="KW-1185">Reference proteome</keyword>
<dbReference type="PIRSF" id="PIRSF000676">
    <property type="entry name" value="Homoser_kin"/>
    <property type="match status" value="1"/>
</dbReference>
<evidence type="ECO:0000256" key="1">
    <source>
        <dbReference type="ARBA" id="ARBA00005015"/>
    </source>
</evidence>